<dbReference type="Gene3D" id="3.30.420.10">
    <property type="entry name" value="Ribonuclease H-like superfamily/Ribonuclease H"/>
    <property type="match status" value="1"/>
</dbReference>
<organism evidence="3 4">
    <name type="scientific">Ascaris lumbricoides</name>
    <name type="common">Giant roundworm</name>
    <dbReference type="NCBI Taxonomy" id="6252"/>
    <lineage>
        <taxon>Eukaryota</taxon>
        <taxon>Metazoa</taxon>
        <taxon>Ecdysozoa</taxon>
        <taxon>Nematoda</taxon>
        <taxon>Chromadorea</taxon>
        <taxon>Rhabditida</taxon>
        <taxon>Spirurina</taxon>
        <taxon>Ascaridomorpha</taxon>
        <taxon>Ascaridoidea</taxon>
        <taxon>Ascarididae</taxon>
        <taxon>Ascaris</taxon>
    </lineage>
</organism>
<feature type="region of interest" description="Disordered" evidence="1">
    <location>
        <begin position="96"/>
        <end position="117"/>
    </location>
</feature>
<keyword evidence="2" id="KW-0472">Membrane</keyword>
<keyword evidence="3" id="KW-1185">Reference proteome</keyword>
<dbReference type="AlphaFoldDB" id="A0A0M3IN65"/>
<dbReference type="Pfam" id="PF24664">
    <property type="entry name" value="Monjiviricetes_fusion"/>
    <property type="match status" value="1"/>
</dbReference>
<dbReference type="GO" id="GO:0003676">
    <property type="term" value="F:nucleic acid binding"/>
    <property type="evidence" value="ECO:0007669"/>
    <property type="project" value="InterPro"/>
</dbReference>
<name>A0A0M3IN65_ASCLU</name>
<feature type="compositionally biased region" description="Acidic residues" evidence="1">
    <location>
        <begin position="100"/>
        <end position="109"/>
    </location>
</feature>
<evidence type="ECO:0000313" key="4">
    <source>
        <dbReference type="WBParaSite" id="ALUE_0002019301-mRNA-1"/>
    </source>
</evidence>
<protein>
    <submittedName>
        <fullName evidence="4">Glycoprotein</fullName>
    </submittedName>
</protein>
<evidence type="ECO:0000256" key="1">
    <source>
        <dbReference type="SAM" id="MobiDB-lite"/>
    </source>
</evidence>
<dbReference type="SUPFAM" id="SSF161008">
    <property type="entry name" value="Viral glycoprotein ectodomain-like"/>
    <property type="match status" value="1"/>
</dbReference>
<sequence length="661" mass="75793">MACRKWNAQPFKLLAFPPLPKERTWATRAFQNVGLDYMGPITVRDFIGPSKRWIALFTCLATRAIRLEAAKNLPEEEKEAQPTPKSKEFVRHLADKNLQEEETEEEEESRTERKTTRRTYAHTLSTVLVVLIATFVMASSAPAKSQFHVCAKYGHGLYVKMPDKLNCKEVREEMHNSSQIVEVLSRAFISANATFCAKVTRTVCTKCFLRWSLAVTRDETTVHNMTPSQCMEMRRSLELSGIRLEPIDANRWASKQPTEYSYGWIGTRCHTTTNYRMEQGVIKFYDGLSRTSGCNKTLGKCITATETILWDPSELANRCPYRTLGKVNAQISNRFVTIPSMQAVFVRGKETQNDMSLDTVCKFRKAEVMKNGVVIEFSPEEQPSREGSNRALSARILFVEQLPEEINKKSDASVNAKLQFLWNSLSEREQRITQEIRHRICEQHNRILWLIGALSRTDPTTAARVLLKRMDIAAENIGDLLKVFPCKKLEVSEVFTNHKVQDRCYRDLPVRYKDKILFVHPRSREIKAASEEVDCREIRMKQDREITEEWALGTEDEESVFDAPPLTDISEERLQWVLGMIDKNPQVWERSAEKKEKSTADSIRDEAEEIIEAASDAFQKSSVVLARELEDIAFRWRWIMGAAIAVVLAVGPEFDVLEQTT</sequence>
<dbReference type="InterPro" id="IPR036397">
    <property type="entry name" value="RNaseH_sf"/>
</dbReference>
<reference evidence="4" key="1">
    <citation type="submission" date="2017-02" db="UniProtKB">
        <authorList>
            <consortium name="WormBaseParasite"/>
        </authorList>
    </citation>
    <scope>IDENTIFICATION</scope>
</reference>
<accession>A0A0M3IN65</accession>
<keyword evidence="2" id="KW-0812">Transmembrane</keyword>
<keyword evidence="2" id="KW-1133">Transmembrane helix</keyword>
<feature type="transmembrane region" description="Helical" evidence="2">
    <location>
        <begin position="119"/>
        <end position="138"/>
    </location>
</feature>
<evidence type="ECO:0000256" key="2">
    <source>
        <dbReference type="SAM" id="Phobius"/>
    </source>
</evidence>
<evidence type="ECO:0000313" key="3">
    <source>
        <dbReference type="Proteomes" id="UP000036681"/>
    </source>
</evidence>
<dbReference type="WBParaSite" id="ALUE_0002019301-mRNA-1">
    <property type="protein sequence ID" value="ALUE_0002019301-mRNA-1"/>
    <property type="gene ID" value="ALUE_0002019301"/>
</dbReference>
<proteinExistence type="predicted"/>
<dbReference type="Gene3D" id="1.20.5.1890">
    <property type="match status" value="1"/>
</dbReference>
<dbReference type="Proteomes" id="UP000036681">
    <property type="component" value="Unplaced"/>
</dbReference>